<proteinExistence type="predicted"/>
<dbReference type="EMBL" id="JAACXV010005495">
    <property type="protein sequence ID" value="KAF7276796.1"/>
    <property type="molecule type" value="Genomic_DNA"/>
</dbReference>
<protein>
    <submittedName>
        <fullName evidence="1">Uncharacterized protein</fullName>
    </submittedName>
</protein>
<name>A0A834MCN9_RHYFE</name>
<gene>
    <name evidence="1" type="ORF">GWI33_009772</name>
</gene>
<dbReference type="Proteomes" id="UP000625711">
    <property type="component" value="Unassembled WGS sequence"/>
</dbReference>
<comment type="caution">
    <text evidence="1">The sequence shown here is derived from an EMBL/GenBank/DDBJ whole genome shotgun (WGS) entry which is preliminary data.</text>
</comment>
<accession>A0A834MCN9</accession>
<dbReference type="OrthoDB" id="6743133at2759"/>
<keyword evidence="2" id="KW-1185">Reference proteome</keyword>
<organism evidence="1 2">
    <name type="scientific">Rhynchophorus ferrugineus</name>
    <name type="common">Red palm weevil</name>
    <name type="synonym">Curculio ferrugineus</name>
    <dbReference type="NCBI Taxonomy" id="354439"/>
    <lineage>
        <taxon>Eukaryota</taxon>
        <taxon>Metazoa</taxon>
        <taxon>Ecdysozoa</taxon>
        <taxon>Arthropoda</taxon>
        <taxon>Hexapoda</taxon>
        <taxon>Insecta</taxon>
        <taxon>Pterygota</taxon>
        <taxon>Neoptera</taxon>
        <taxon>Endopterygota</taxon>
        <taxon>Coleoptera</taxon>
        <taxon>Polyphaga</taxon>
        <taxon>Cucujiformia</taxon>
        <taxon>Curculionidae</taxon>
        <taxon>Dryophthorinae</taxon>
        <taxon>Rhynchophorus</taxon>
    </lineage>
</organism>
<reference evidence="1" key="1">
    <citation type="submission" date="2020-08" db="EMBL/GenBank/DDBJ databases">
        <title>Genome sequencing and assembly of the red palm weevil Rhynchophorus ferrugineus.</title>
        <authorList>
            <person name="Dias G.B."/>
            <person name="Bergman C.M."/>
            <person name="Manee M."/>
        </authorList>
    </citation>
    <scope>NUCLEOTIDE SEQUENCE</scope>
    <source>
        <strain evidence="1">AA-2017</strain>
        <tissue evidence="1">Whole larva</tissue>
    </source>
</reference>
<evidence type="ECO:0000313" key="1">
    <source>
        <dbReference type="EMBL" id="KAF7276796.1"/>
    </source>
</evidence>
<sequence>MCFIALNDTLGLSWQDDNRYSVKTTKLEGKRHIVLHADKISNQIVTRNKHEKRDM</sequence>
<evidence type="ECO:0000313" key="2">
    <source>
        <dbReference type="Proteomes" id="UP000625711"/>
    </source>
</evidence>
<dbReference type="AlphaFoldDB" id="A0A834MCN9"/>
<feature type="non-terminal residue" evidence="1">
    <location>
        <position position="1"/>
    </location>
</feature>